<organism evidence="1 2">
    <name type="scientific">Aristaeella lactis</name>
    <dbReference type="NCBI Taxonomy" id="3046383"/>
    <lineage>
        <taxon>Bacteria</taxon>
        <taxon>Bacillati</taxon>
        <taxon>Bacillota</taxon>
        <taxon>Clostridia</taxon>
        <taxon>Eubacteriales</taxon>
        <taxon>Aristaeellaceae</taxon>
        <taxon>Aristaeella</taxon>
    </lineage>
</organism>
<name>A0AC61PQI9_9FIRM</name>
<comment type="caution">
    <text evidence="1">The sequence shown here is derived from an EMBL/GenBank/DDBJ whole genome shotgun (WGS) entry which is preliminary data.</text>
</comment>
<dbReference type="Proteomes" id="UP000192328">
    <property type="component" value="Unassembled WGS sequence"/>
</dbReference>
<gene>
    <name evidence="1" type="ORF">SAMN06297397_3018</name>
</gene>
<keyword evidence="2" id="KW-1185">Reference proteome</keyword>
<accession>A0AC61PQI9</accession>
<evidence type="ECO:0000313" key="1">
    <source>
        <dbReference type="EMBL" id="SMC88616.1"/>
    </source>
</evidence>
<dbReference type="EMBL" id="FWXZ01000008">
    <property type="protein sequence ID" value="SMC88616.1"/>
    <property type="molecule type" value="Genomic_DNA"/>
</dbReference>
<proteinExistence type="predicted"/>
<sequence>MRIFKVYPKTKARTKTMDRAKEQVFIDAVRERRHQMYRVALGYLHSAQDAEDAVSDAVESTWKSLKHIRNEEAIPAYLIRCTINAAKSMLRKKKRTEPLEPYQETLAVGESGDPITDYLSGMKEKDQLLLVLKYQENLREADIASILNIPRGTVSSRINTLLGRIREQMSKEGLSCD</sequence>
<protein>
    <submittedName>
        <fullName evidence="1">RNA polymerase sigma-70 factor, ECF subfamily</fullName>
    </submittedName>
</protein>
<evidence type="ECO:0000313" key="2">
    <source>
        <dbReference type="Proteomes" id="UP000192328"/>
    </source>
</evidence>
<reference evidence="1" key="1">
    <citation type="submission" date="2017-04" db="EMBL/GenBank/DDBJ databases">
        <authorList>
            <person name="Varghese N."/>
            <person name="Submissions S."/>
        </authorList>
    </citation>
    <scope>NUCLEOTIDE SEQUENCE</scope>
    <source>
        <strain evidence="1">WTE2008</strain>
    </source>
</reference>